<dbReference type="Gene3D" id="1.20.58.1480">
    <property type="match status" value="1"/>
</dbReference>
<dbReference type="RefSeq" id="WP_221030284.1">
    <property type="nucleotide sequence ID" value="NZ_CP139781.1"/>
</dbReference>
<protein>
    <submittedName>
        <fullName evidence="2">LON peptidase substrate-binding domain-containing protein</fullName>
    </submittedName>
</protein>
<gene>
    <name evidence="2" type="ORF">K1X11_022295</name>
</gene>
<feature type="domain" description="Lon N-terminal" evidence="1">
    <location>
        <begin position="11"/>
        <end position="203"/>
    </location>
</feature>
<dbReference type="SMART" id="SM00464">
    <property type="entry name" value="LON"/>
    <property type="match status" value="1"/>
</dbReference>
<dbReference type="Gene3D" id="2.30.130.40">
    <property type="entry name" value="LON domain-like"/>
    <property type="match status" value="1"/>
</dbReference>
<keyword evidence="3" id="KW-1185">Reference proteome</keyword>
<reference evidence="2 3" key="1">
    <citation type="submission" date="2023-12" db="EMBL/GenBank/DDBJ databases">
        <title>Description of an unclassified Opitutus bacterium of Verrucomicrobiota.</title>
        <authorList>
            <person name="Zhang D.-F."/>
        </authorList>
    </citation>
    <scope>NUCLEOTIDE SEQUENCE [LARGE SCALE GENOMIC DNA]</scope>
    <source>
        <strain evidence="2 3">WL0086</strain>
    </source>
</reference>
<dbReference type="PROSITE" id="PS51787">
    <property type="entry name" value="LON_N"/>
    <property type="match status" value="1"/>
</dbReference>
<name>A0ABZ1CB71_9BACT</name>
<dbReference type="PANTHER" id="PTHR46732">
    <property type="entry name" value="ATP-DEPENDENT PROTEASE LA (LON) DOMAIN PROTEIN"/>
    <property type="match status" value="1"/>
</dbReference>
<dbReference type="InterPro" id="IPR015947">
    <property type="entry name" value="PUA-like_sf"/>
</dbReference>
<dbReference type="SUPFAM" id="SSF88697">
    <property type="entry name" value="PUA domain-like"/>
    <property type="match status" value="1"/>
</dbReference>
<organism evidence="2 3">
    <name type="scientific">Actomonas aquatica</name>
    <dbReference type="NCBI Taxonomy" id="2866162"/>
    <lineage>
        <taxon>Bacteria</taxon>
        <taxon>Pseudomonadati</taxon>
        <taxon>Verrucomicrobiota</taxon>
        <taxon>Opitutia</taxon>
        <taxon>Opitutales</taxon>
        <taxon>Opitutaceae</taxon>
        <taxon>Actomonas</taxon>
    </lineage>
</organism>
<evidence type="ECO:0000313" key="2">
    <source>
        <dbReference type="EMBL" id="WRQ87555.1"/>
    </source>
</evidence>
<dbReference type="EMBL" id="CP139781">
    <property type="protein sequence ID" value="WRQ87555.1"/>
    <property type="molecule type" value="Genomic_DNA"/>
</dbReference>
<sequence length="224" mass="25347">METEIIVPEELAVMTLPDVAFFPQALMPLHIFEPRYRQMLRTVLDTHRIFAIAGLAPDSDPSEERGQRIATAGIVRACNQNADGTSNLLLQGLVRVDCEAVLREEPYRVIRARPLTSTAGASDDENNRLRRRLERLIALKRQLGAPLPDGFSQFLRTVDDAETFVDLAAFTLCDDTPLKQKLLETLDVHERLQLYGRALRDEVDRLSLYRKLQGNLPDDDIPNN</sequence>
<evidence type="ECO:0000313" key="3">
    <source>
        <dbReference type="Proteomes" id="UP000738431"/>
    </source>
</evidence>
<evidence type="ECO:0000259" key="1">
    <source>
        <dbReference type="PROSITE" id="PS51787"/>
    </source>
</evidence>
<dbReference type="InterPro" id="IPR003111">
    <property type="entry name" value="Lon_prtase_N"/>
</dbReference>
<dbReference type="PANTHER" id="PTHR46732:SF8">
    <property type="entry name" value="ATP-DEPENDENT PROTEASE LA (LON) DOMAIN PROTEIN"/>
    <property type="match status" value="1"/>
</dbReference>
<proteinExistence type="predicted"/>
<dbReference type="InterPro" id="IPR046336">
    <property type="entry name" value="Lon_prtase_N_sf"/>
</dbReference>
<accession>A0ABZ1CB71</accession>
<dbReference type="Proteomes" id="UP000738431">
    <property type="component" value="Chromosome"/>
</dbReference>
<dbReference type="Pfam" id="PF02190">
    <property type="entry name" value="LON_substr_bdg"/>
    <property type="match status" value="1"/>
</dbReference>